<dbReference type="OrthoDB" id="5835829at2759"/>
<dbReference type="SUPFAM" id="SSF53756">
    <property type="entry name" value="UDP-Glycosyltransferase/glycogen phosphorylase"/>
    <property type="match status" value="1"/>
</dbReference>
<sequence>MPSRAEAPITGYIPEGIDIYSENVGGKMLDVVLLNMRLHGRIAVCGMISQYNLDQPEGVHNLFCLISKQIRMEGFLVFDYYHLYPTFLDLVRQYIKEGKIVYLEDKAEGLESGPAALIGLYTGSNVGKQVVNWMTKLWPIKTIGPTLPSMYLDKRVEDDKDYSINLFKPNADACMEWLNTKESDSVVYVSFGSLASLGEEQKEELAWGLKGSNKYFLWVVRASEENKLLSKFAEETSEKGLLVTWCPQLEVLAHPAVGCFITHCGWNSTLEGLSLGVPMVTMPQ</sequence>
<dbReference type="CDD" id="cd03784">
    <property type="entry name" value="GT1_Gtf-like"/>
    <property type="match status" value="1"/>
</dbReference>
<dbReference type="EMBL" id="JABCRI010000016">
    <property type="protein sequence ID" value="KAF8391756.1"/>
    <property type="molecule type" value="Genomic_DNA"/>
</dbReference>
<dbReference type="InterPro" id="IPR036291">
    <property type="entry name" value="NAD(P)-bd_dom_sf"/>
</dbReference>
<keyword evidence="2" id="KW-0808">Transferase</keyword>
<evidence type="ECO:0000313" key="4">
    <source>
        <dbReference type="Proteomes" id="UP000655225"/>
    </source>
</evidence>
<evidence type="ECO:0000256" key="1">
    <source>
        <dbReference type="ARBA" id="ARBA00009995"/>
    </source>
</evidence>
<comment type="caution">
    <text evidence="3">The sequence shown here is derived from an EMBL/GenBank/DDBJ whole genome shotgun (WGS) entry which is preliminary data.</text>
</comment>
<evidence type="ECO:0000256" key="2">
    <source>
        <dbReference type="ARBA" id="ARBA00022679"/>
    </source>
</evidence>
<dbReference type="PANTHER" id="PTHR11926:SF1560">
    <property type="entry name" value="UDP-GLYCOSYLTRANSFERASE 74E1-RELATED"/>
    <property type="match status" value="1"/>
</dbReference>
<organism evidence="3 4">
    <name type="scientific">Tetracentron sinense</name>
    <name type="common">Spur-leaf</name>
    <dbReference type="NCBI Taxonomy" id="13715"/>
    <lineage>
        <taxon>Eukaryota</taxon>
        <taxon>Viridiplantae</taxon>
        <taxon>Streptophyta</taxon>
        <taxon>Embryophyta</taxon>
        <taxon>Tracheophyta</taxon>
        <taxon>Spermatophyta</taxon>
        <taxon>Magnoliopsida</taxon>
        <taxon>Trochodendrales</taxon>
        <taxon>Trochodendraceae</taxon>
        <taxon>Tetracentron</taxon>
    </lineage>
</organism>
<comment type="similarity">
    <text evidence="1">Belongs to the UDP-glycosyltransferase family.</text>
</comment>
<gene>
    <name evidence="3" type="ORF">HHK36_021990</name>
</gene>
<dbReference type="FunFam" id="3.40.50.2000:FF:000056">
    <property type="entry name" value="Glycosyltransferase"/>
    <property type="match status" value="1"/>
</dbReference>
<dbReference type="Pfam" id="PF00201">
    <property type="entry name" value="UDPGT"/>
    <property type="match status" value="1"/>
</dbReference>
<dbReference type="Gene3D" id="3.40.50.2000">
    <property type="entry name" value="Glycogen Phosphorylase B"/>
    <property type="match status" value="2"/>
</dbReference>
<dbReference type="InterPro" id="IPR002213">
    <property type="entry name" value="UDP_glucos_trans"/>
</dbReference>
<dbReference type="SUPFAM" id="SSF51735">
    <property type="entry name" value="NAD(P)-binding Rossmann-fold domains"/>
    <property type="match status" value="1"/>
</dbReference>
<dbReference type="Gene3D" id="3.40.50.720">
    <property type="entry name" value="NAD(P)-binding Rossmann-like Domain"/>
    <property type="match status" value="1"/>
</dbReference>
<evidence type="ECO:0000313" key="3">
    <source>
        <dbReference type="EMBL" id="KAF8391756.1"/>
    </source>
</evidence>
<name>A0A835D6F6_TETSI</name>
<dbReference type="Proteomes" id="UP000655225">
    <property type="component" value="Unassembled WGS sequence"/>
</dbReference>
<dbReference type="GO" id="GO:0080043">
    <property type="term" value="F:quercetin 3-O-glucosyltransferase activity"/>
    <property type="evidence" value="ECO:0007669"/>
    <property type="project" value="TreeGrafter"/>
</dbReference>
<dbReference type="AlphaFoldDB" id="A0A835D6F6"/>
<dbReference type="PANTHER" id="PTHR11926">
    <property type="entry name" value="GLUCOSYL/GLUCURONOSYL TRANSFERASES"/>
    <property type="match status" value="1"/>
</dbReference>
<reference evidence="3 4" key="1">
    <citation type="submission" date="2020-04" db="EMBL/GenBank/DDBJ databases">
        <title>Plant Genome Project.</title>
        <authorList>
            <person name="Zhang R.-G."/>
        </authorList>
    </citation>
    <scope>NUCLEOTIDE SEQUENCE [LARGE SCALE GENOMIC DNA]</scope>
    <source>
        <strain evidence="3">YNK0</strain>
        <tissue evidence="3">Leaf</tissue>
    </source>
</reference>
<accession>A0A835D6F6</accession>
<dbReference type="GO" id="GO:0080044">
    <property type="term" value="F:quercetin 7-O-glucosyltransferase activity"/>
    <property type="evidence" value="ECO:0007669"/>
    <property type="project" value="TreeGrafter"/>
</dbReference>
<protein>
    <submittedName>
        <fullName evidence="3">Uncharacterized protein</fullName>
    </submittedName>
</protein>
<proteinExistence type="inferred from homology"/>
<keyword evidence="4" id="KW-1185">Reference proteome</keyword>